<dbReference type="GeneID" id="106585932"/>
<dbReference type="RefSeq" id="XP_045562785.1">
    <property type="nucleotide sequence ID" value="XM_045706829.1"/>
</dbReference>
<dbReference type="PROSITE" id="PS50294">
    <property type="entry name" value="WD_REPEATS_REGION"/>
    <property type="match status" value="1"/>
</dbReference>
<dbReference type="Pfam" id="PF00400">
    <property type="entry name" value="WD40"/>
    <property type="match status" value="2"/>
</dbReference>
<dbReference type="InterPro" id="IPR015943">
    <property type="entry name" value="WD40/YVTN_repeat-like_dom_sf"/>
</dbReference>
<feature type="compositionally biased region" description="Polar residues" evidence="4">
    <location>
        <begin position="40"/>
        <end position="58"/>
    </location>
</feature>
<dbReference type="SUPFAM" id="SSF50978">
    <property type="entry name" value="WD40 repeat-like"/>
    <property type="match status" value="1"/>
</dbReference>
<dbReference type="PANTHER" id="PTHR19918:SF4">
    <property type="entry name" value="CELL DIVISION CYCLE PROTEIN 20 HOMOLOG B"/>
    <property type="match status" value="1"/>
</dbReference>
<dbReference type="Proteomes" id="UP001652741">
    <property type="component" value="Chromosome ssa24"/>
</dbReference>
<evidence type="ECO:0000313" key="7">
    <source>
        <dbReference type="RefSeq" id="XP_045562785.1"/>
    </source>
</evidence>
<gene>
    <name evidence="7" type="primary">LOC106585932</name>
</gene>
<sequence>MDWKLNRYSRFKVKSEDTMLWENITRRLLVDFRTKRRHSSVPTTQETSTEAPHLSSSYKRFKSRMMSRRLSAEPLASSPLVGRGRHSPSREFHTVCQRLSLDSPSGGAARTKRTQQQSTETSLQDTVTEAGVSHCNVVRSISPSTTYRRNVPKQVYSHTHVFGFFYRCGDLHLISIQNVIFPYLNVNLGTQTLNPTPNHKPNSWIGCGLLLENRTEAQRRQPFSVLYMAPSAPDQSPDQSPDLSRPHLTLALPSLQDDYYSHPLDWSNSGIVAIALGSDVFLWKADTHTLQGCIQPRAAPSLPLSLSHSVSSVSWSRDGCTLGIGTKEGDVQLWDVEKRTRLRTIRSHLSGVGALSWNQHVLSSGSVLGLIHHHDYRLDTPTVGVFRQQGGVCGLEWAPQGDWLASGSIDGLLNIWTNDLGSKTKTHPPARTMTQPSAVKVCSMVWSEERKALFTGHGLPHHHITCWSPSPSLEQAYQLHGHMGRVLHLALSPSGTKLLSAGANCLGHVWNT</sequence>
<feature type="region of interest" description="Disordered" evidence="4">
    <location>
        <begin position="35"/>
        <end position="63"/>
    </location>
</feature>
<dbReference type="PANTHER" id="PTHR19918">
    <property type="entry name" value="CELL DIVISION CYCLE 20 CDC20 FIZZY -RELATED"/>
    <property type="match status" value="1"/>
</dbReference>
<proteinExistence type="predicted"/>
<feature type="repeat" description="WD" evidence="3">
    <location>
        <begin position="479"/>
        <end position="512"/>
    </location>
</feature>
<dbReference type="InterPro" id="IPR024977">
    <property type="entry name" value="Apc4-like_WD40_dom"/>
</dbReference>
<dbReference type="GO" id="GO:0051301">
    <property type="term" value="P:cell division"/>
    <property type="evidence" value="ECO:0007669"/>
    <property type="project" value="UniProtKB-KW"/>
</dbReference>
<feature type="repeat" description="WD" evidence="3">
    <location>
        <begin position="385"/>
        <end position="426"/>
    </location>
</feature>
<dbReference type="InterPro" id="IPR036322">
    <property type="entry name" value="WD40_repeat_dom_sf"/>
</dbReference>
<dbReference type="Pfam" id="PF12894">
    <property type="entry name" value="ANAPC4_WD40"/>
    <property type="match status" value="1"/>
</dbReference>
<feature type="domain" description="Anaphase-promoting complex subunit 4-like WD40" evidence="5">
    <location>
        <begin position="308"/>
        <end position="359"/>
    </location>
</feature>
<keyword evidence="6" id="KW-1185">Reference proteome</keyword>
<dbReference type="PROSITE" id="PS50082">
    <property type="entry name" value="WD_REPEATS_2"/>
    <property type="match status" value="3"/>
</dbReference>
<name>A0ABM3DVG1_SALSA</name>
<keyword evidence="2" id="KW-0677">Repeat</keyword>
<evidence type="ECO:0000256" key="4">
    <source>
        <dbReference type="SAM" id="MobiDB-lite"/>
    </source>
</evidence>
<dbReference type="InterPro" id="IPR033010">
    <property type="entry name" value="Cdc20/Fizzy"/>
</dbReference>
<protein>
    <submittedName>
        <fullName evidence="7">Cell division cycle protein 20 homolog B</fullName>
    </submittedName>
</protein>
<evidence type="ECO:0000313" key="6">
    <source>
        <dbReference type="Proteomes" id="UP001652741"/>
    </source>
</evidence>
<feature type="region of interest" description="Disordered" evidence="4">
    <location>
        <begin position="100"/>
        <end position="122"/>
    </location>
</feature>
<keyword evidence="1 3" id="KW-0853">WD repeat</keyword>
<dbReference type="Gene3D" id="2.130.10.10">
    <property type="entry name" value="YVTN repeat-like/Quinoprotein amine dehydrogenase"/>
    <property type="match status" value="2"/>
</dbReference>
<evidence type="ECO:0000256" key="3">
    <source>
        <dbReference type="PROSITE-ProRule" id="PRU00221"/>
    </source>
</evidence>
<dbReference type="SMART" id="SM00320">
    <property type="entry name" value="WD40"/>
    <property type="match status" value="4"/>
</dbReference>
<reference evidence="7" key="1">
    <citation type="submission" date="2025-08" db="UniProtKB">
        <authorList>
            <consortium name="RefSeq"/>
        </authorList>
    </citation>
    <scope>IDENTIFICATION</scope>
</reference>
<keyword evidence="7" id="KW-0131">Cell cycle</keyword>
<dbReference type="InterPro" id="IPR001680">
    <property type="entry name" value="WD40_rpt"/>
</dbReference>
<keyword evidence="7" id="KW-0132">Cell division</keyword>
<evidence type="ECO:0000259" key="5">
    <source>
        <dbReference type="Pfam" id="PF12894"/>
    </source>
</evidence>
<accession>A0ABM3DVG1</accession>
<feature type="repeat" description="WD" evidence="3">
    <location>
        <begin position="310"/>
        <end position="344"/>
    </location>
</feature>
<evidence type="ECO:0000256" key="2">
    <source>
        <dbReference type="ARBA" id="ARBA00022737"/>
    </source>
</evidence>
<evidence type="ECO:0000256" key="1">
    <source>
        <dbReference type="ARBA" id="ARBA00022574"/>
    </source>
</evidence>
<organism evidence="6 7">
    <name type="scientific">Salmo salar</name>
    <name type="common">Atlantic salmon</name>
    <dbReference type="NCBI Taxonomy" id="8030"/>
    <lineage>
        <taxon>Eukaryota</taxon>
        <taxon>Metazoa</taxon>
        <taxon>Chordata</taxon>
        <taxon>Craniata</taxon>
        <taxon>Vertebrata</taxon>
        <taxon>Euteleostomi</taxon>
        <taxon>Actinopterygii</taxon>
        <taxon>Neopterygii</taxon>
        <taxon>Teleostei</taxon>
        <taxon>Protacanthopterygii</taxon>
        <taxon>Salmoniformes</taxon>
        <taxon>Salmonidae</taxon>
        <taxon>Salmoninae</taxon>
        <taxon>Salmo</taxon>
    </lineage>
</organism>